<proteinExistence type="predicted"/>
<protein>
    <submittedName>
        <fullName evidence="1">Uncharacterized protein</fullName>
    </submittedName>
</protein>
<evidence type="ECO:0000313" key="2">
    <source>
        <dbReference type="Proteomes" id="UP000470520"/>
    </source>
</evidence>
<name>A0A7K3QK36_9ACTN</name>
<reference evidence="1 2" key="1">
    <citation type="submission" date="2020-01" db="EMBL/GenBank/DDBJ databases">
        <title>Insect and environment-associated Actinomycetes.</title>
        <authorList>
            <person name="Currrie C."/>
            <person name="Chevrette M."/>
            <person name="Carlson C."/>
            <person name="Stubbendieck R."/>
            <person name="Wendt-Pienkowski E."/>
        </authorList>
    </citation>
    <scope>NUCLEOTIDE SEQUENCE [LARGE SCALE GENOMIC DNA]</scope>
    <source>
        <strain evidence="1 2">SID7754</strain>
    </source>
</reference>
<dbReference type="AlphaFoldDB" id="A0A7K3QK36"/>
<sequence length="78" mass="8475">MPFAHIAATLRERLGEGAKRVLQRRLPSLLVRAGALVIPTPREMRGNLGVVRHVDATRARTVLGRQPRSIEDALTAGG</sequence>
<dbReference type="Proteomes" id="UP000470520">
    <property type="component" value="Unassembled WGS sequence"/>
</dbReference>
<dbReference type="RefSeq" id="WP_164186009.1">
    <property type="nucleotide sequence ID" value="NZ_JAAGMR010000003.1"/>
</dbReference>
<comment type="caution">
    <text evidence="1">The sequence shown here is derived from an EMBL/GenBank/DDBJ whole genome shotgun (WGS) entry which is preliminary data.</text>
</comment>
<organism evidence="1 2">
    <name type="scientific">Streptomyces bauhiniae</name>
    <dbReference type="NCBI Taxonomy" id="2340725"/>
    <lineage>
        <taxon>Bacteria</taxon>
        <taxon>Bacillati</taxon>
        <taxon>Actinomycetota</taxon>
        <taxon>Actinomycetes</taxon>
        <taxon>Kitasatosporales</taxon>
        <taxon>Streptomycetaceae</taxon>
        <taxon>Streptomyces</taxon>
    </lineage>
</organism>
<dbReference type="EMBL" id="JAAGMR010000003">
    <property type="protein sequence ID" value="NEB90258.1"/>
    <property type="molecule type" value="Genomic_DNA"/>
</dbReference>
<gene>
    <name evidence="1" type="ORF">G3I21_00575</name>
</gene>
<evidence type="ECO:0000313" key="1">
    <source>
        <dbReference type="EMBL" id="NEB90258.1"/>
    </source>
</evidence>
<accession>A0A7K3QK36</accession>